<dbReference type="Pfam" id="PF00903">
    <property type="entry name" value="Glyoxalase"/>
    <property type="match status" value="1"/>
</dbReference>
<keyword evidence="2" id="KW-0560">Oxidoreductase</keyword>
<organism evidence="2 3">
    <name type="scientific">Paracoccus aurantiacus</name>
    <dbReference type="NCBI Taxonomy" id="2599412"/>
    <lineage>
        <taxon>Bacteria</taxon>
        <taxon>Pseudomonadati</taxon>
        <taxon>Pseudomonadota</taxon>
        <taxon>Alphaproteobacteria</taxon>
        <taxon>Rhodobacterales</taxon>
        <taxon>Paracoccaceae</taxon>
        <taxon>Paracoccus</taxon>
    </lineage>
</organism>
<dbReference type="GO" id="GO:0051213">
    <property type="term" value="F:dioxygenase activity"/>
    <property type="evidence" value="ECO:0007669"/>
    <property type="project" value="UniProtKB-KW"/>
</dbReference>
<gene>
    <name evidence="2" type="ORF">FQV27_13260</name>
</gene>
<keyword evidence="3" id="KW-1185">Reference proteome</keyword>
<dbReference type="Gene3D" id="3.10.180.10">
    <property type="entry name" value="2,3-Dihydroxybiphenyl 1,2-Dioxygenase, domain 1"/>
    <property type="match status" value="1"/>
</dbReference>
<evidence type="ECO:0000313" key="2">
    <source>
        <dbReference type="EMBL" id="TXB68275.1"/>
    </source>
</evidence>
<feature type="domain" description="VOC" evidence="1">
    <location>
        <begin position="6"/>
        <end position="132"/>
    </location>
</feature>
<dbReference type="AlphaFoldDB" id="A0A5C6S222"/>
<evidence type="ECO:0000313" key="3">
    <source>
        <dbReference type="Proteomes" id="UP000321562"/>
    </source>
</evidence>
<dbReference type="SUPFAM" id="SSF54593">
    <property type="entry name" value="Glyoxalase/Bleomycin resistance protein/Dihydroxybiphenyl dioxygenase"/>
    <property type="match status" value="1"/>
</dbReference>
<evidence type="ECO:0000259" key="1">
    <source>
        <dbReference type="PROSITE" id="PS51819"/>
    </source>
</evidence>
<accession>A0A5C6S222</accession>
<name>A0A5C6S222_9RHOB</name>
<dbReference type="InterPro" id="IPR029068">
    <property type="entry name" value="Glyas_Bleomycin-R_OHBP_Dase"/>
</dbReference>
<dbReference type="OrthoDB" id="9812656at2"/>
<dbReference type="InterPro" id="IPR004360">
    <property type="entry name" value="Glyas_Fos-R_dOase_dom"/>
</dbReference>
<keyword evidence="2" id="KW-0223">Dioxygenase</keyword>
<reference evidence="2 3" key="1">
    <citation type="submission" date="2019-08" db="EMBL/GenBank/DDBJ databases">
        <authorList>
            <person name="Ye J."/>
        </authorList>
    </citation>
    <scope>NUCLEOTIDE SEQUENCE [LARGE SCALE GENOMIC DNA]</scope>
    <source>
        <strain evidence="2 3">TK008</strain>
    </source>
</reference>
<dbReference type="InterPro" id="IPR050383">
    <property type="entry name" value="GlyoxalaseI/FosfomycinResist"/>
</dbReference>
<proteinExistence type="predicted"/>
<dbReference type="EMBL" id="VOPL01000005">
    <property type="protein sequence ID" value="TXB68275.1"/>
    <property type="molecule type" value="Genomic_DNA"/>
</dbReference>
<protein>
    <submittedName>
        <fullName evidence="2">Glyoxalase/bleomycin resistance/extradiol dioxygenase family protein</fullName>
    </submittedName>
</protein>
<sequence>MPPLLGVLEAALYADDLEAARRFYADVVGLEVMTAREGRHVFFRCEKTVVLVFRAEATREPPPPDTALPVPPHGAEGAGHLCFSVPMAALDDWVERLQGSGVAIESDFIWPNGARSVYVRDPAGNSVEFASPKLWEMPE</sequence>
<dbReference type="PROSITE" id="PS51819">
    <property type="entry name" value="VOC"/>
    <property type="match status" value="1"/>
</dbReference>
<comment type="caution">
    <text evidence="2">The sequence shown here is derived from an EMBL/GenBank/DDBJ whole genome shotgun (WGS) entry which is preliminary data.</text>
</comment>
<dbReference type="Proteomes" id="UP000321562">
    <property type="component" value="Unassembled WGS sequence"/>
</dbReference>
<dbReference type="PANTHER" id="PTHR21366">
    <property type="entry name" value="GLYOXALASE FAMILY PROTEIN"/>
    <property type="match status" value="1"/>
</dbReference>
<dbReference type="PANTHER" id="PTHR21366:SF22">
    <property type="entry name" value="VOC DOMAIN-CONTAINING PROTEIN"/>
    <property type="match status" value="1"/>
</dbReference>
<dbReference type="InterPro" id="IPR037523">
    <property type="entry name" value="VOC_core"/>
</dbReference>